<accession>A0AA86V2J4</accession>
<comment type="caution">
    <text evidence="1">The sequence shown here is derived from an EMBL/GenBank/DDBJ whole genome shotgun (WGS) entry which is preliminary data.</text>
</comment>
<dbReference type="InterPro" id="IPR036284">
    <property type="entry name" value="GGL_sf"/>
</dbReference>
<reference evidence="2 5" key="2">
    <citation type="submission" date="2024-07" db="EMBL/GenBank/DDBJ databases">
        <authorList>
            <person name="Akdeniz Z."/>
        </authorList>
    </citation>
    <scope>NUCLEOTIDE SEQUENCE [LARGE SCALE GENOMIC DNA]</scope>
</reference>
<proteinExistence type="predicted"/>
<gene>
    <name evidence="4" type="ORF">HINF_LOCUS36549</name>
    <name evidence="1" type="ORF">HINF_LOCUS42978</name>
    <name evidence="2" type="ORF">HINF_LOCUS5163</name>
    <name evidence="3" type="ORF">HINF_LOCUS6530</name>
</gene>
<dbReference type="EMBL" id="CAXDID020000013">
    <property type="protein sequence ID" value="CAL5981187.1"/>
    <property type="molecule type" value="Genomic_DNA"/>
</dbReference>
<evidence type="ECO:0000313" key="3">
    <source>
        <dbReference type="EMBL" id="CAL5981187.1"/>
    </source>
</evidence>
<sequence length="60" mass="6841">MDNTAQIQKLQDKLSGLEGKPHVSEVMKELIEFTQQTEDPLLITDKKAKNQSPYKKKKGI</sequence>
<evidence type="ECO:0000313" key="4">
    <source>
        <dbReference type="EMBL" id="CAL6036722.1"/>
    </source>
</evidence>
<reference evidence="1" key="1">
    <citation type="submission" date="2023-06" db="EMBL/GenBank/DDBJ databases">
        <authorList>
            <person name="Kurt Z."/>
        </authorList>
    </citation>
    <scope>NUCLEOTIDE SEQUENCE</scope>
</reference>
<evidence type="ECO:0000313" key="2">
    <source>
        <dbReference type="EMBL" id="CAL5979016.1"/>
    </source>
</evidence>
<evidence type="ECO:0000313" key="1">
    <source>
        <dbReference type="EMBL" id="CAI9955333.1"/>
    </source>
</evidence>
<keyword evidence="5" id="KW-1185">Reference proteome</keyword>
<evidence type="ECO:0000313" key="5">
    <source>
        <dbReference type="Proteomes" id="UP001642409"/>
    </source>
</evidence>
<dbReference type="EMBL" id="CAXDID020000010">
    <property type="protein sequence ID" value="CAL5979016.1"/>
    <property type="molecule type" value="Genomic_DNA"/>
</dbReference>
<dbReference type="EMBL" id="CAXDID020000134">
    <property type="protein sequence ID" value="CAL6036722.1"/>
    <property type="molecule type" value="Genomic_DNA"/>
</dbReference>
<dbReference type="EMBL" id="CATOUU010000865">
    <property type="protein sequence ID" value="CAI9955333.1"/>
    <property type="molecule type" value="Genomic_DNA"/>
</dbReference>
<dbReference type="Proteomes" id="UP001642409">
    <property type="component" value="Unassembled WGS sequence"/>
</dbReference>
<organism evidence="1">
    <name type="scientific">Hexamita inflata</name>
    <dbReference type="NCBI Taxonomy" id="28002"/>
    <lineage>
        <taxon>Eukaryota</taxon>
        <taxon>Metamonada</taxon>
        <taxon>Diplomonadida</taxon>
        <taxon>Hexamitidae</taxon>
        <taxon>Hexamitinae</taxon>
        <taxon>Hexamita</taxon>
    </lineage>
</organism>
<name>A0AA86V2J4_9EUKA</name>
<dbReference type="Gene3D" id="4.10.260.10">
    <property type="entry name" value="Transducin (heterotrimeric G protein), gamma chain"/>
    <property type="match status" value="1"/>
</dbReference>
<protein>
    <submittedName>
        <fullName evidence="1">G-protein gamma-like domain</fullName>
    </submittedName>
    <submittedName>
        <fullName evidence="2">G-protein_gamma-like domain</fullName>
    </submittedName>
</protein>
<dbReference type="AlphaFoldDB" id="A0AA86V2J4"/>
<dbReference type="GO" id="GO:0007186">
    <property type="term" value="P:G protein-coupled receptor signaling pathway"/>
    <property type="evidence" value="ECO:0007669"/>
    <property type="project" value="InterPro"/>
</dbReference>